<dbReference type="SUPFAM" id="SSF53383">
    <property type="entry name" value="PLP-dependent transferases"/>
    <property type="match status" value="1"/>
</dbReference>
<dbReference type="Gene3D" id="3.90.1150.10">
    <property type="entry name" value="Aspartate Aminotransferase, domain 1"/>
    <property type="match status" value="1"/>
</dbReference>
<evidence type="ECO:0000313" key="4">
    <source>
        <dbReference type="EMBL" id="QBP40648.1"/>
    </source>
</evidence>
<comment type="cofactor">
    <cofactor evidence="1">
        <name>pyridoxal 5'-phosphate</name>
        <dbReference type="ChEBI" id="CHEBI:597326"/>
    </cofactor>
</comment>
<sequence>MNYFDHSATTKPNKEVLDTFIRVNQEFYANPASLHELGVDAQTLLSRARKQIADMLKTDATKVIFTSGGTESNHFAIHGLAKNLQGRGKHIITSNIEHPSVLESMIQLEHQGFEVEILPVDNKGLISVEEVKVRLRKDTILVSIMHINNELGSMQPIENLASVIHDNSRAVFHVDAIQSYGKYSVTFPLLGADVLTLSSHKFNGLKGSGIVAWKDNVLFEPVIVGGGQEFGLRSGTVPVAQAVAFSKAMRLAFENQDMMLTKYVQWNRKLRSSMDNFKDVRILSPDDAAAHILTISVRHIKGEVLVNALQAKGIIVSTSSACSSKQTKISHVIKAIGLSDDFTKGVIRISLGTSNTNQQIEHFIEQFSIIMKQLKGE</sequence>
<organism evidence="4 5">
    <name type="scientific">Paenisporosarcina antarctica</name>
    <dbReference type="NCBI Taxonomy" id="417367"/>
    <lineage>
        <taxon>Bacteria</taxon>
        <taxon>Bacillati</taxon>
        <taxon>Bacillota</taxon>
        <taxon>Bacilli</taxon>
        <taxon>Bacillales</taxon>
        <taxon>Caryophanaceae</taxon>
        <taxon>Paenisporosarcina</taxon>
    </lineage>
</organism>
<evidence type="ECO:0000256" key="1">
    <source>
        <dbReference type="ARBA" id="ARBA00001933"/>
    </source>
</evidence>
<dbReference type="GO" id="GO:0003824">
    <property type="term" value="F:catalytic activity"/>
    <property type="evidence" value="ECO:0007669"/>
    <property type="project" value="UniProtKB-ARBA"/>
</dbReference>
<dbReference type="InterPro" id="IPR000192">
    <property type="entry name" value="Aminotrans_V_dom"/>
</dbReference>
<keyword evidence="2" id="KW-0663">Pyridoxal phosphate</keyword>
<dbReference type="PANTHER" id="PTHR11601">
    <property type="entry name" value="CYSTEINE DESULFURYLASE FAMILY MEMBER"/>
    <property type="match status" value="1"/>
</dbReference>
<dbReference type="OrthoDB" id="9808002at2"/>
<dbReference type="InterPro" id="IPR015424">
    <property type="entry name" value="PyrdxlP-dep_Trfase"/>
</dbReference>
<dbReference type="AlphaFoldDB" id="A0A4P6ZX31"/>
<proteinExistence type="predicted"/>
<evidence type="ECO:0000313" key="5">
    <source>
        <dbReference type="Proteomes" id="UP000294292"/>
    </source>
</evidence>
<dbReference type="Gene3D" id="1.10.260.50">
    <property type="match status" value="1"/>
</dbReference>
<reference evidence="4 5" key="1">
    <citation type="submission" date="2019-03" db="EMBL/GenBank/DDBJ databases">
        <title>Complete genome sequence of Paenisporosarcina antarctica CGMCC 1.6503T.</title>
        <authorList>
            <person name="Rong J.-C."/>
            <person name="Chi N.-Y."/>
            <person name="Zhang Q.-F."/>
        </authorList>
    </citation>
    <scope>NUCLEOTIDE SEQUENCE [LARGE SCALE GENOMIC DNA]</scope>
    <source>
        <strain evidence="4 5">CGMCC 1.6503</strain>
    </source>
</reference>
<dbReference type="Gene3D" id="3.40.640.10">
    <property type="entry name" value="Type I PLP-dependent aspartate aminotransferase-like (Major domain)"/>
    <property type="match status" value="1"/>
</dbReference>
<accession>A0A4P6ZX31</accession>
<protein>
    <submittedName>
        <fullName evidence="4">Cysteine desulfurase</fullName>
    </submittedName>
</protein>
<gene>
    <name evidence="4" type="ORF">E2636_05755</name>
</gene>
<dbReference type="RefSeq" id="WP_134209350.1">
    <property type="nucleotide sequence ID" value="NZ_CP038015.1"/>
</dbReference>
<feature type="domain" description="Aminotransferase class V" evidence="3">
    <location>
        <begin position="3"/>
        <end position="363"/>
    </location>
</feature>
<dbReference type="Pfam" id="PF00266">
    <property type="entry name" value="Aminotran_5"/>
    <property type="match status" value="1"/>
</dbReference>
<dbReference type="PANTHER" id="PTHR11601:SF50">
    <property type="entry name" value="CYSTEINE DESULFURASE ISCS 2-RELATED"/>
    <property type="match status" value="1"/>
</dbReference>
<dbReference type="EMBL" id="CP038015">
    <property type="protein sequence ID" value="QBP40648.1"/>
    <property type="molecule type" value="Genomic_DNA"/>
</dbReference>
<dbReference type="InterPro" id="IPR015421">
    <property type="entry name" value="PyrdxlP-dep_Trfase_major"/>
</dbReference>
<evidence type="ECO:0000256" key="2">
    <source>
        <dbReference type="ARBA" id="ARBA00022898"/>
    </source>
</evidence>
<dbReference type="KEGG" id="panc:E2636_05755"/>
<evidence type="ECO:0000259" key="3">
    <source>
        <dbReference type="Pfam" id="PF00266"/>
    </source>
</evidence>
<dbReference type="InterPro" id="IPR015422">
    <property type="entry name" value="PyrdxlP-dep_Trfase_small"/>
</dbReference>
<keyword evidence="5" id="KW-1185">Reference proteome</keyword>
<name>A0A4P6ZX31_9BACL</name>
<dbReference type="Proteomes" id="UP000294292">
    <property type="component" value="Chromosome"/>
</dbReference>
<dbReference type="PIRSF" id="PIRSF005572">
    <property type="entry name" value="NifS"/>
    <property type="match status" value="1"/>
</dbReference>
<dbReference type="InterPro" id="IPR016454">
    <property type="entry name" value="Cysteine_dSase"/>
</dbReference>